<name>D5Q1G8_CLODI</name>
<dbReference type="EC" id="3.5.1.25" evidence="2"/>
<dbReference type="NCBIfam" id="TIGR00221">
    <property type="entry name" value="nagA"/>
    <property type="match status" value="1"/>
</dbReference>
<dbReference type="Pfam" id="PF01979">
    <property type="entry name" value="Amidohydro_1"/>
    <property type="match status" value="1"/>
</dbReference>
<feature type="active site" description="Proton donor/acceptor" evidence="10">
    <location>
        <position position="270"/>
    </location>
</feature>
<dbReference type="InterPro" id="IPR003764">
    <property type="entry name" value="GlcNAc_6-P_deAcase"/>
</dbReference>
<dbReference type="SUPFAM" id="SSF51338">
    <property type="entry name" value="Composite domain of metallo-dependent hydrolases"/>
    <property type="match status" value="1"/>
</dbReference>
<evidence type="ECO:0000313" key="15">
    <source>
        <dbReference type="Proteomes" id="UP000003227"/>
    </source>
</evidence>
<evidence type="ECO:0000313" key="14">
    <source>
        <dbReference type="EMBL" id="EFH08284.1"/>
    </source>
</evidence>
<comment type="catalytic activity">
    <reaction evidence="7">
        <text>N-acetyl-D-glucosamine 6-phosphate + H2O = D-glucosamine 6-phosphate + acetate</text>
        <dbReference type="Rhea" id="RHEA:22936"/>
        <dbReference type="ChEBI" id="CHEBI:15377"/>
        <dbReference type="ChEBI" id="CHEBI:30089"/>
        <dbReference type="ChEBI" id="CHEBI:57513"/>
        <dbReference type="ChEBI" id="CHEBI:58725"/>
        <dbReference type="EC" id="3.5.1.25"/>
    </reaction>
</comment>
<evidence type="ECO:0000259" key="13">
    <source>
        <dbReference type="Pfam" id="PF01979"/>
    </source>
</evidence>
<keyword evidence="5 9" id="KW-0378">Hydrolase</keyword>
<organism evidence="14 15">
    <name type="scientific">Clostridioides difficile NAP08</name>
    <dbReference type="NCBI Taxonomy" id="525259"/>
    <lineage>
        <taxon>Bacteria</taxon>
        <taxon>Bacillati</taxon>
        <taxon>Bacillota</taxon>
        <taxon>Clostridia</taxon>
        <taxon>Peptostreptococcales</taxon>
        <taxon>Peptostreptococcaceae</taxon>
        <taxon>Clostridioides</taxon>
    </lineage>
</organism>
<dbReference type="InterPro" id="IPR032466">
    <property type="entry name" value="Metal_Hydrolase"/>
</dbReference>
<dbReference type="InterPro" id="IPR011059">
    <property type="entry name" value="Metal-dep_hydrolase_composite"/>
</dbReference>
<gene>
    <name evidence="14" type="primary">nagA</name>
    <name evidence="14" type="ORF">HMPREF0220_0750</name>
</gene>
<comment type="caution">
    <text evidence="14">The sequence shown here is derived from an EMBL/GenBank/DDBJ whole genome shotgun (WGS) entry which is preliminary data.</text>
</comment>
<dbReference type="FunFam" id="3.20.20.140:FF:000004">
    <property type="entry name" value="N-acetylglucosamine-6-phosphate deacetylase"/>
    <property type="match status" value="1"/>
</dbReference>
<dbReference type="PANTHER" id="PTHR11113:SF14">
    <property type="entry name" value="N-ACETYLGLUCOSAMINE-6-PHOSPHATE DEACETYLASE"/>
    <property type="match status" value="1"/>
</dbReference>
<dbReference type="SUPFAM" id="SSF51556">
    <property type="entry name" value="Metallo-dependent hydrolases"/>
    <property type="match status" value="1"/>
</dbReference>
<reference evidence="14 15" key="1">
    <citation type="submission" date="2010-05" db="EMBL/GenBank/DDBJ databases">
        <authorList>
            <person name="Qin X."/>
            <person name="Bachman B."/>
            <person name="Battles P."/>
            <person name="Bell A."/>
            <person name="Bess C."/>
            <person name="Bickham C."/>
            <person name="Chaboub L."/>
            <person name="Chen D."/>
            <person name="Coyle M."/>
            <person name="Deiros D.R."/>
            <person name="Dinh H."/>
            <person name="Forbes L."/>
            <person name="Fowler G."/>
            <person name="Francisco L."/>
            <person name="Fu Q."/>
            <person name="Gubbala S."/>
            <person name="Hale W."/>
            <person name="Han Y."/>
            <person name="Hemphill L."/>
            <person name="Highlander S.K."/>
            <person name="Hirani K."/>
            <person name="Hogues M."/>
            <person name="Jackson L."/>
            <person name="Jakkamsetti A."/>
            <person name="Javaid M."/>
            <person name="Jiang H."/>
            <person name="Korchina V."/>
            <person name="Kovar C."/>
            <person name="Lara F."/>
            <person name="Lee S."/>
            <person name="Mata R."/>
            <person name="Mathew T."/>
            <person name="Moen C."/>
            <person name="Morales K."/>
            <person name="Munidasa M."/>
            <person name="Nazareth L."/>
            <person name="Ngo R."/>
            <person name="Nguyen L."/>
            <person name="Okwuonu G."/>
            <person name="Ongeri F."/>
            <person name="Patil S."/>
            <person name="Petrosino J."/>
            <person name="Pham C."/>
            <person name="Pham P."/>
            <person name="Pu L.-L."/>
            <person name="Puazo M."/>
            <person name="Raj R."/>
            <person name="Reid J."/>
            <person name="Rouhana J."/>
            <person name="Saada N."/>
            <person name="Shang Y."/>
            <person name="Simmons D."/>
            <person name="Thornton R."/>
            <person name="Warren J."/>
            <person name="Weissenberger G."/>
            <person name="Zhang J."/>
            <person name="Zhang L."/>
            <person name="Zhou C."/>
            <person name="Zhu D."/>
            <person name="Muzny D."/>
            <person name="Worley K."/>
            <person name="Gibbs R."/>
        </authorList>
    </citation>
    <scope>NUCLEOTIDE SEQUENCE [LARGE SCALE GENOMIC DNA]</scope>
    <source>
        <strain evidence="14 15">NAP08</strain>
    </source>
</reference>
<accession>D5Q1G8</accession>
<evidence type="ECO:0000256" key="2">
    <source>
        <dbReference type="ARBA" id="ARBA00011899"/>
    </source>
</evidence>
<keyword evidence="6 9" id="KW-0119">Carbohydrate metabolism</keyword>
<evidence type="ECO:0000256" key="8">
    <source>
        <dbReference type="ARBA" id="ARBA00060590"/>
    </source>
</evidence>
<dbReference type="PIRSF" id="PIRSF038994">
    <property type="entry name" value="NagA"/>
    <property type="match status" value="1"/>
</dbReference>
<sequence>MNNMKCLINGKIILKNQILENKVLVFDEKIIDIADSVPKDCEVIDADGKYISPGLIDIHIHGNMGKDTMDSTDESIETISKSIMRHGVTSFLPTTMTMDKEHVYDALEVIKKAQNRKLEGAQVLGAHLEGPFINENYKGAQNEKFIINSKYEFIKEYKDVIKVITYAPEKDIDFDFTREIKRCTDIVLSIGHSNANYEQAKEAINLGVTNVTHMFNAMTGLNHRDPGVVGAALTTNVYSELIADTIHINKDLFQFILNNKGKERLILITDSIEAGGLEDGDYSLGGQKVIVKGNEARLENGALAGSVLSLNKMVFNFLDNTNLKVNEAISLASLNPATSLGINDKKGSLEIGKDADIAVFDENLDCKMTLCLGEVVYKNI</sequence>
<feature type="binding site" evidence="11">
    <location>
        <begin position="216"/>
        <end position="217"/>
    </location>
    <ligand>
        <name>substrate</name>
    </ligand>
</feature>
<dbReference type="Gene3D" id="2.30.40.10">
    <property type="entry name" value="Urease, subunit C, domain 1"/>
    <property type="match status" value="1"/>
</dbReference>
<feature type="binding site" evidence="11">
    <location>
        <position position="247"/>
    </location>
    <ligand>
        <name>substrate</name>
    </ligand>
</feature>
<keyword evidence="4 12" id="KW-0479">Metal-binding</keyword>
<dbReference type="GO" id="GO:0046872">
    <property type="term" value="F:metal ion binding"/>
    <property type="evidence" value="ECO:0007669"/>
    <property type="project" value="UniProtKB-KW"/>
</dbReference>
<evidence type="ECO:0000256" key="6">
    <source>
        <dbReference type="ARBA" id="ARBA00023277"/>
    </source>
</evidence>
<dbReference type="CDD" id="cd00854">
    <property type="entry name" value="NagA"/>
    <property type="match status" value="1"/>
</dbReference>
<evidence type="ECO:0000256" key="10">
    <source>
        <dbReference type="PIRSR" id="PIRSR038994-1"/>
    </source>
</evidence>
<feature type="binding site" evidence="12">
    <location>
        <position position="129"/>
    </location>
    <ligand>
        <name>Zn(2+)</name>
        <dbReference type="ChEBI" id="CHEBI:29105"/>
    </ligand>
</feature>
<evidence type="ECO:0000256" key="12">
    <source>
        <dbReference type="PIRSR" id="PIRSR038994-3"/>
    </source>
</evidence>
<feature type="binding site" evidence="11">
    <location>
        <position position="224"/>
    </location>
    <ligand>
        <name>substrate</name>
    </ligand>
</feature>
<dbReference type="AlphaFoldDB" id="D5Q1G8"/>
<dbReference type="HOGENOM" id="CLU_032482_2_1_9"/>
<comment type="cofactor">
    <cofactor evidence="12">
        <name>a divalent metal cation</name>
        <dbReference type="ChEBI" id="CHEBI:60240"/>
    </cofactor>
    <text evidence="12">Binds 1 divalent metal cation per subunit.</text>
</comment>
<evidence type="ECO:0000256" key="5">
    <source>
        <dbReference type="ARBA" id="ARBA00022801"/>
    </source>
</evidence>
<feature type="binding site" evidence="12">
    <location>
        <position position="192"/>
    </location>
    <ligand>
        <name>Zn(2+)</name>
        <dbReference type="ChEBI" id="CHEBI:29105"/>
    </ligand>
</feature>
<dbReference type="GO" id="GO:0008448">
    <property type="term" value="F:N-acetylglucosamine-6-phosphate deacetylase activity"/>
    <property type="evidence" value="ECO:0007669"/>
    <property type="project" value="UniProtKB-EC"/>
</dbReference>
<dbReference type="InterPro" id="IPR006680">
    <property type="entry name" value="Amidohydro-rel"/>
</dbReference>
<feature type="domain" description="Amidohydrolase-related" evidence="13">
    <location>
        <begin position="50"/>
        <end position="374"/>
    </location>
</feature>
<evidence type="ECO:0000256" key="7">
    <source>
        <dbReference type="ARBA" id="ARBA00047647"/>
    </source>
</evidence>
<dbReference type="Proteomes" id="UP000003227">
    <property type="component" value="Unassembled WGS sequence"/>
</dbReference>
<feature type="binding site" evidence="12">
    <location>
        <position position="213"/>
    </location>
    <ligand>
        <name>Zn(2+)</name>
        <dbReference type="ChEBI" id="CHEBI:29105"/>
    </ligand>
</feature>
<evidence type="ECO:0000256" key="3">
    <source>
        <dbReference type="ARBA" id="ARBA00018029"/>
    </source>
</evidence>
<comment type="similarity">
    <text evidence="1 9">Belongs to the metallo-dependent hydrolases superfamily. NagA family.</text>
</comment>
<evidence type="ECO:0000256" key="9">
    <source>
        <dbReference type="PIRNR" id="PIRNR038994"/>
    </source>
</evidence>
<protein>
    <recommendedName>
        <fullName evidence="3">N-acetylglucosamine-6-phosphate deacetylase</fullName>
        <ecNumber evidence="2">3.5.1.25</ecNumber>
    </recommendedName>
</protein>
<dbReference type="PANTHER" id="PTHR11113">
    <property type="entry name" value="N-ACETYLGLUCOSAMINE-6-PHOSPHATE DEACETYLASE"/>
    <property type="match status" value="1"/>
</dbReference>
<comment type="pathway">
    <text evidence="8">Amino-sugar metabolism; N-acetylneuraminate degradation; D-fructose 6-phosphate from N-acetylneuraminate: step 4/5.</text>
</comment>
<dbReference type="EMBL" id="ADNX01000022">
    <property type="protein sequence ID" value="EFH08284.1"/>
    <property type="molecule type" value="Genomic_DNA"/>
</dbReference>
<dbReference type="GO" id="GO:0006046">
    <property type="term" value="P:N-acetylglucosamine catabolic process"/>
    <property type="evidence" value="ECO:0007669"/>
    <property type="project" value="TreeGrafter"/>
</dbReference>
<proteinExistence type="inferred from homology"/>
<feature type="binding site" evidence="11">
    <location>
        <position position="140"/>
    </location>
    <ligand>
        <name>substrate</name>
    </ligand>
</feature>
<evidence type="ECO:0000256" key="11">
    <source>
        <dbReference type="PIRSR" id="PIRSR038994-2"/>
    </source>
</evidence>
<dbReference type="Gene3D" id="3.20.20.140">
    <property type="entry name" value="Metal-dependent hydrolases"/>
    <property type="match status" value="1"/>
</dbReference>
<evidence type="ECO:0000256" key="1">
    <source>
        <dbReference type="ARBA" id="ARBA00010716"/>
    </source>
</evidence>
<evidence type="ECO:0000256" key="4">
    <source>
        <dbReference type="ARBA" id="ARBA00022723"/>
    </source>
</evidence>
<feature type="binding site" evidence="11">
    <location>
        <begin position="303"/>
        <end position="305"/>
    </location>
    <ligand>
        <name>substrate</name>
    </ligand>
</feature>